<evidence type="ECO:0000313" key="3">
    <source>
        <dbReference type="Proteomes" id="UP000076632"/>
    </source>
</evidence>
<feature type="compositionally biased region" description="Basic residues" evidence="1">
    <location>
        <begin position="137"/>
        <end position="146"/>
    </location>
</feature>
<sequence length="679" mass="74441">MSTDTSHISPLPRPLLAEQLKTQPRIKDHLSSNPETYAPADLFERLPGESSTLPNTTPSQSISKDTKIGKESNSLDTPASQFSRPMPSSPPSKSVEPNSNSDRGISPPRQTSIQVRIPGNKMSTNDFPDEISMLSRPRIRRKRRTKTSMGFTLPPREMSDSEDEDFAPKAASKDKPIFNDDDKDHSDVLEADELEADGYGIRDSGLPREHYRPRPSRSRASKIEFDYPIDFSKRPEAQLKARRRKSRASDKENEATEDAQSGIQSLRPENVGVKHDIRDPHQEDILGERVTVKSQNRQSASGPSAKGVDGVDGVNKADKKRRVSTKPTAGVGDEIDNGKLGAARDGPRMSEEMLVKGKRRKSNQEGDISVHVPRAPTPVTDAEADRGREHVKARFASEASSYKGADQNASTARHGQLDHAGSPARSYESVTLDRTDFDITDRPLDDPCNGLARQSISSLGQGEDDAPNSEKSPKLDLDLSEQTDRDLAIESATAKANARQSRTVSKPKDRVHSLSNSTSRSRSRPGDDQPENWSRPAYMEKDHETIPPSSINNTHTMTISNSTANSARKTPPPELGPTVSKRKKMPQRAEPSFITAVESAELAGDSYADELGPAGTKATEKEKVQDQQHAAEPSDTATSGTGSKGPSQHSPIRGSHVPYRVGLSRRARIQPLLRVVRKQ</sequence>
<gene>
    <name evidence="2" type="ORF">L228DRAFT_251051</name>
</gene>
<feature type="compositionally biased region" description="Polar residues" evidence="1">
    <location>
        <begin position="292"/>
        <end position="302"/>
    </location>
</feature>
<evidence type="ECO:0000256" key="1">
    <source>
        <dbReference type="SAM" id="MobiDB-lite"/>
    </source>
</evidence>
<feature type="compositionally biased region" description="Basic and acidic residues" evidence="1">
    <location>
        <begin position="221"/>
        <end position="239"/>
    </location>
</feature>
<feature type="region of interest" description="Disordered" evidence="1">
    <location>
        <begin position="1"/>
        <end position="679"/>
    </location>
</feature>
<feature type="compositionally biased region" description="Polar residues" evidence="1">
    <location>
        <begin position="547"/>
        <end position="568"/>
    </location>
</feature>
<name>A0A164ZSI9_XYLHT</name>
<dbReference type="RefSeq" id="XP_018185009.1">
    <property type="nucleotide sequence ID" value="XM_018333468.1"/>
</dbReference>
<evidence type="ECO:0000313" key="2">
    <source>
        <dbReference type="EMBL" id="KZF19454.1"/>
    </source>
</evidence>
<organism evidence="2 3">
    <name type="scientific">Xylona heveae (strain CBS 132557 / TC161)</name>
    <dbReference type="NCBI Taxonomy" id="1328760"/>
    <lineage>
        <taxon>Eukaryota</taxon>
        <taxon>Fungi</taxon>
        <taxon>Dikarya</taxon>
        <taxon>Ascomycota</taxon>
        <taxon>Pezizomycotina</taxon>
        <taxon>Xylonomycetes</taxon>
        <taxon>Xylonales</taxon>
        <taxon>Xylonaceae</taxon>
        <taxon>Xylona</taxon>
    </lineage>
</organism>
<feature type="compositionally biased region" description="Basic and acidic residues" evidence="1">
    <location>
        <begin position="383"/>
        <end position="392"/>
    </location>
</feature>
<keyword evidence="3" id="KW-1185">Reference proteome</keyword>
<accession>A0A164ZSI9</accession>
<dbReference type="GeneID" id="28898605"/>
<reference evidence="2 3" key="1">
    <citation type="journal article" date="2016" name="Fungal Biol.">
        <title>The genome of Xylona heveae provides a window into fungal endophytism.</title>
        <authorList>
            <person name="Gazis R."/>
            <person name="Kuo A."/>
            <person name="Riley R."/>
            <person name="LaButti K."/>
            <person name="Lipzen A."/>
            <person name="Lin J."/>
            <person name="Amirebrahimi M."/>
            <person name="Hesse C.N."/>
            <person name="Spatafora J.W."/>
            <person name="Henrissat B."/>
            <person name="Hainaut M."/>
            <person name="Grigoriev I.V."/>
            <person name="Hibbett D.S."/>
        </authorList>
    </citation>
    <scope>NUCLEOTIDE SEQUENCE [LARGE SCALE GENOMIC DNA]</scope>
    <source>
        <strain evidence="2 3">TC161</strain>
    </source>
</reference>
<feature type="compositionally biased region" description="Basic and acidic residues" evidence="1">
    <location>
        <begin position="171"/>
        <end position="188"/>
    </location>
</feature>
<feature type="compositionally biased region" description="Basic and acidic residues" evidence="1">
    <location>
        <begin position="471"/>
        <end position="488"/>
    </location>
</feature>
<dbReference type="Proteomes" id="UP000076632">
    <property type="component" value="Unassembled WGS sequence"/>
</dbReference>
<dbReference type="OrthoDB" id="5404794at2759"/>
<feature type="compositionally biased region" description="Basic and acidic residues" evidence="1">
    <location>
        <begin position="345"/>
        <end position="355"/>
    </location>
</feature>
<feature type="compositionally biased region" description="Basic and acidic residues" evidence="1">
    <location>
        <begin position="431"/>
        <end position="445"/>
    </location>
</feature>
<feature type="compositionally biased region" description="Basic and acidic residues" evidence="1">
    <location>
        <begin position="272"/>
        <end position="291"/>
    </location>
</feature>
<feature type="compositionally biased region" description="Polar residues" evidence="1">
    <location>
        <begin position="49"/>
        <end position="63"/>
    </location>
</feature>
<dbReference type="InParanoid" id="A0A164ZSI9"/>
<feature type="compositionally biased region" description="Low complexity" evidence="1">
    <location>
        <begin position="80"/>
        <end position="101"/>
    </location>
</feature>
<dbReference type="AlphaFoldDB" id="A0A164ZSI9"/>
<feature type="compositionally biased region" description="Polar residues" evidence="1">
    <location>
        <begin position="635"/>
        <end position="650"/>
    </location>
</feature>
<proteinExistence type="predicted"/>
<dbReference type="EMBL" id="KV407466">
    <property type="protein sequence ID" value="KZF19454.1"/>
    <property type="molecule type" value="Genomic_DNA"/>
</dbReference>
<protein>
    <submittedName>
        <fullName evidence="2">Uncharacterized protein</fullName>
    </submittedName>
</protein>